<evidence type="ECO:0000256" key="9">
    <source>
        <dbReference type="RuleBase" id="RU000304"/>
    </source>
</evidence>
<feature type="compositionally biased region" description="Basic and acidic residues" evidence="11">
    <location>
        <begin position="1"/>
        <end position="19"/>
    </location>
</feature>
<dbReference type="PROSITE" id="PS50011">
    <property type="entry name" value="PROTEIN_KINASE_DOM"/>
    <property type="match status" value="1"/>
</dbReference>
<dbReference type="InterPro" id="IPR011009">
    <property type="entry name" value="Kinase-like_dom_sf"/>
</dbReference>
<dbReference type="InterPro" id="IPR017441">
    <property type="entry name" value="Protein_kinase_ATP_BS"/>
</dbReference>
<comment type="caution">
    <text evidence="13">The sequence shown here is derived from an EMBL/GenBank/DDBJ whole genome shotgun (WGS) entry which is preliminary data.</text>
</comment>
<feature type="compositionally biased region" description="Polar residues" evidence="11">
    <location>
        <begin position="101"/>
        <end position="113"/>
    </location>
</feature>
<dbReference type="Gene3D" id="1.10.510.10">
    <property type="entry name" value="Transferase(Phosphotransferase) domain 1"/>
    <property type="match status" value="1"/>
</dbReference>
<dbReference type="Gene3D" id="3.30.200.20">
    <property type="entry name" value="Phosphorylase Kinase, domain 1"/>
    <property type="match status" value="1"/>
</dbReference>
<dbReference type="PROSITE" id="PS00107">
    <property type="entry name" value="PROTEIN_KINASE_ATP"/>
    <property type="match status" value="1"/>
</dbReference>
<comment type="catalytic activity">
    <reaction evidence="6 10">
        <text>L-threonyl-[protein] + ATP = O-phospho-L-threonyl-[protein] + ADP + H(+)</text>
        <dbReference type="Rhea" id="RHEA:46608"/>
        <dbReference type="Rhea" id="RHEA-COMP:11060"/>
        <dbReference type="Rhea" id="RHEA-COMP:11605"/>
        <dbReference type="ChEBI" id="CHEBI:15378"/>
        <dbReference type="ChEBI" id="CHEBI:30013"/>
        <dbReference type="ChEBI" id="CHEBI:30616"/>
        <dbReference type="ChEBI" id="CHEBI:61977"/>
        <dbReference type="ChEBI" id="CHEBI:456216"/>
        <dbReference type="EC" id="2.7.11.1"/>
    </reaction>
</comment>
<feature type="region of interest" description="Disordered" evidence="11">
    <location>
        <begin position="1"/>
        <end position="20"/>
    </location>
</feature>
<organism evidence="13 14">
    <name type="scientific">Orchesella dallaii</name>
    <dbReference type="NCBI Taxonomy" id="48710"/>
    <lineage>
        <taxon>Eukaryota</taxon>
        <taxon>Metazoa</taxon>
        <taxon>Ecdysozoa</taxon>
        <taxon>Arthropoda</taxon>
        <taxon>Hexapoda</taxon>
        <taxon>Collembola</taxon>
        <taxon>Entomobryomorpha</taxon>
        <taxon>Entomobryoidea</taxon>
        <taxon>Orchesellidae</taxon>
        <taxon>Orchesellinae</taxon>
        <taxon>Orchesella</taxon>
    </lineage>
</organism>
<evidence type="ECO:0000256" key="2">
    <source>
        <dbReference type="ARBA" id="ARBA00022679"/>
    </source>
</evidence>
<keyword evidence="1 9" id="KW-0723">Serine/threonine-protein kinase</keyword>
<dbReference type="InterPro" id="IPR008271">
    <property type="entry name" value="Ser/Thr_kinase_AS"/>
</dbReference>
<dbReference type="InterPro" id="IPR030616">
    <property type="entry name" value="Aur-like"/>
</dbReference>
<evidence type="ECO:0000313" key="14">
    <source>
        <dbReference type="Proteomes" id="UP001642540"/>
    </source>
</evidence>
<name>A0ABP1QFE5_9HEXA</name>
<evidence type="ECO:0000256" key="6">
    <source>
        <dbReference type="ARBA" id="ARBA00047899"/>
    </source>
</evidence>
<sequence length="400" mass="45543">MEKGAHHFSESRRPLELHKSNTKGLVKVLSNAMSDSKPVFAVPLAPGEKQKSHHHYHQAASSSMKQSTTTSKSKTESMDSVGMMGPPMAPPSHSRSGVPKQDQNGPSSQQSHTTGRRSIRLSDDGKGGARRWTLNDFEIGRPLGKGKFGNVYLAREKKSRYIIALKVLFKKELQRANVEHQLRREIEIQTHLRHRNILRMFGYFHDESRVYLILEYAPGGELYKLLTSQPHKHFTEEASANYIFQLASALSYCHSKNVLHRDIKPENILIGTDGEIKIGDFGWSVHAPSSKRETVCGTLDYLPPEMVEGRAHDKTADIWSVGILLYEFLVGNPPFETQSYNSTYDKIMRCEYTFPEHVSQGARDLIIKILKKEPRARLPLDEIIKHQWVVQHVPYDKRQL</sequence>
<evidence type="ECO:0000313" key="13">
    <source>
        <dbReference type="EMBL" id="CAL8100943.1"/>
    </source>
</evidence>
<dbReference type="PROSITE" id="PS00108">
    <property type="entry name" value="PROTEIN_KINASE_ST"/>
    <property type="match status" value="1"/>
</dbReference>
<dbReference type="SMART" id="SM00220">
    <property type="entry name" value="S_TKc"/>
    <property type="match status" value="1"/>
</dbReference>
<comment type="similarity">
    <text evidence="10">Belongs to the protein kinase superfamily. Ser/Thr protein kinase family. Aurora subfamily.</text>
</comment>
<dbReference type="CDD" id="cd14007">
    <property type="entry name" value="STKc_Aurora"/>
    <property type="match status" value="1"/>
</dbReference>
<reference evidence="13 14" key="1">
    <citation type="submission" date="2024-08" db="EMBL/GenBank/DDBJ databases">
        <authorList>
            <person name="Cucini C."/>
            <person name="Frati F."/>
        </authorList>
    </citation>
    <scope>NUCLEOTIDE SEQUENCE [LARGE SCALE GENOMIC DNA]</scope>
</reference>
<evidence type="ECO:0000256" key="5">
    <source>
        <dbReference type="ARBA" id="ARBA00022840"/>
    </source>
</evidence>
<evidence type="ECO:0000256" key="1">
    <source>
        <dbReference type="ARBA" id="ARBA00022527"/>
    </source>
</evidence>
<dbReference type="EMBL" id="CAXLJM020000033">
    <property type="protein sequence ID" value="CAL8100943.1"/>
    <property type="molecule type" value="Genomic_DNA"/>
</dbReference>
<accession>A0ABP1QFE5</accession>
<dbReference type="InterPro" id="IPR000719">
    <property type="entry name" value="Prot_kinase_dom"/>
</dbReference>
<keyword evidence="4 10" id="KW-0418">Kinase</keyword>
<evidence type="ECO:0000259" key="12">
    <source>
        <dbReference type="PROSITE" id="PS50011"/>
    </source>
</evidence>
<evidence type="ECO:0000256" key="4">
    <source>
        <dbReference type="ARBA" id="ARBA00022777"/>
    </source>
</evidence>
<gene>
    <name evidence="13" type="ORF">ODALV1_LOCUS10682</name>
</gene>
<keyword evidence="3 8" id="KW-0547">Nucleotide-binding</keyword>
<evidence type="ECO:0000256" key="7">
    <source>
        <dbReference type="ARBA" id="ARBA00048679"/>
    </source>
</evidence>
<evidence type="ECO:0000256" key="11">
    <source>
        <dbReference type="SAM" id="MobiDB-lite"/>
    </source>
</evidence>
<comment type="catalytic activity">
    <reaction evidence="7 10">
        <text>L-seryl-[protein] + ATP = O-phospho-L-seryl-[protein] + ADP + H(+)</text>
        <dbReference type="Rhea" id="RHEA:17989"/>
        <dbReference type="Rhea" id="RHEA-COMP:9863"/>
        <dbReference type="Rhea" id="RHEA-COMP:11604"/>
        <dbReference type="ChEBI" id="CHEBI:15378"/>
        <dbReference type="ChEBI" id="CHEBI:29999"/>
        <dbReference type="ChEBI" id="CHEBI:30616"/>
        <dbReference type="ChEBI" id="CHEBI:83421"/>
        <dbReference type="ChEBI" id="CHEBI:456216"/>
        <dbReference type="EC" id="2.7.11.1"/>
    </reaction>
</comment>
<dbReference type="EC" id="2.7.11.1" evidence="10"/>
<proteinExistence type="inferred from homology"/>
<dbReference type="SUPFAM" id="SSF56112">
    <property type="entry name" value="Protein kinase-like (PK-like)"/>
    <property type="match status" value="1"/>
</dbReference>
<dbReference type="Pfam" id="PF00069">
    <property type="entry name" value="Pkinase"/>
    <property type="match status" value="1"/>
</dbReference>
<keyword evidence="14" id="KW-1185">Reference proteome</keyword>
<feature type="binding site" evidence="8">
    <location>
        <position position="166"/>
    </location>
    <ligand>
        <name>ATP</name>
        <dbReference type="ChEBI" id="CHEBI:30616"/>
    </ligand>
</feature>
<protein>
    <recommendedName>
        <fullName evidence="10">Aurora kinase</fullName>
        <ecNumber evidence="10">2.7.11.1</ecNumber>
    </recommendedName>
</protein>
<dbReference type="PANTHER" id="PTHR24350">
    <property type="entry name" value="SERINE/THREONINE-PROTEIN KINASE IAL-RELATED"/>
    <property type="match status" value="1"/>
</dbReference>
<keyword evidence="2 10" id="KW-0808">Transferase</keyword>
<feature type="domain" description="Protein kinase" evidence="12">
    <location>
        <begin position="137"/>
        <end position="389"/>
    </location>
</feature>
<evidence type="ECO:0000256" key="8">
    <source>
        <dbReference type="PROSITE-ProRule" id="PRU10141"/>
    </source>
</evidence>
<evidence type="ECO:0000256" key="3">
    <source>
        <dbReference type="ARBA" id="ARBA00022741"/>
    </source>
</evidence>
<keyword evidence="5 8" id="KW-0067">ATP-binding</keyword>
<evidence type="ECO:0000256" key="10">
    <source>
        <dbReference type="RuleBase" id="RU367134"/>
    </source>
</evidence>
<feature type="region of interest" description="Disordered" evidence="11">
    <location>
        <begin position="47"/>
        <end position="127"/>
    </location>
</feature>
<dbReference type="Proteomes" id="UP001642540">
    <property type="component" value="Unassembled WGS sequence"/>
</dbReference>
<feature type="compositionally biased region" description="Low complexity" evidence="11">
    <location>
        <begin position="58"/>
        <end position="72"/>
    </location>
</feature>